<accession>A0ABS1E914</accession>
<evidence type="ECO:0000256" key="2">
    <source>
        <dbReference type="ARBA" id="ARBA00009463"/>
    </source>
</evidence>
<protein>
    <recommendedName>
        <fullName evidence="9">L-gulonate 3-dehydrogenase</fullName>
        <ecNumber evidence="8">1.1.1.45</ecNumber>
    </recommendedName>
    <alternativeName>
        <fullName evidence="9">L-gulonate 3-dehydrogenase</fullName>
    </alternativeName>
</protein>
<dbReference type="InterPro" id="IPR022694">
    <property type="entry name" value="3-OHacyl-CoA_DH"/>
</dbReference>
<evidence type="ECO:0000256" key="9">
    <source>
        <dbReference type="ARBA" id="ARBA00042709"/>
    </source>
</evidence>
<dbReference type="PANTHER" id="PTHR48075:SF1">
    <property type="entry name" value="LAMBDA-CRYSTALLIN HOMOLOG"/>
    <property type="match status" value="1"/>
</dbReference>
<comment type="subcellular location">
    <subcellularLocation>
        <location evidence="1">Cytoplasm</location>
    </subcellularLocation>
</comment>
<feature type="domain" description="3-hydroxyacyl-CoA dehydrogenase C-terminal" evidence="10">
    <location>
        <begin position="184"/>
        <end position="248"/>
    </location>
</feature>
<proteinExistence type="inferred from homology"/>
<comment type="subunit">
    <text evidence="3">Homodimer.</text>
</comment>
<dbReference type="EMBL" id="JAENGP010000002">
    <property type="protein sequence ID" value="MBK1780169.1"/>
    <property type="molecule type" value="Genomic_DNA"/>
</dbReference>
<dbReference type="Pfam" id="PF00725">
    <property type="entry name" value="3HCDH"/>
    <property type="match status" value="1"/>
</dbReference>
<evidence type="ECO:0000259" key="11">
    <source>
        <dbReference type="Pfam" id="PF02737"/>
    </source>
</evidence>
<dbReference type="InterPro" id="IPR013328">
    <property type="entry name" value="6PGD_dom2"/>
</dbReference>
<dbReference type="PIRSF" id="PIRSF000105">
    <property type="entry name" value="HCDH"/>
    <property type="match status" value="1"/>
</dbReference>
<dbReference type="InterPro" id="IPR006108">
    <property type="entry name" value="3HC_DH_C"/>
</dbReference>
<reference evidence="12 13" key="1">
    <citation type="submission" date="2020-12" db="EMBL/GenBank/DDBJ databases">
        <authorList>
            <person name="Lu T."/>
            <person name="Wang Q."/>
            <person name="Han X."/>
        </authorList>
    </citation>
    <scope>NUCLEOTIDE SEQUENCE [LARGE SCALE GENOMIC DNA]</scope>
    <source>
        <strain evidence="12 13">WQ 585</strain>
    </source>
</reference>
<dbReference type="Gene3D" id="3.40.50.720">
    <property type="entry name" value="NAD(P)-binding Rossmann-like Domain"/>
    <property type="match status" value="1"/>
</dbReference>
<comment type="similarity">
    <text evidence="2">Belongs to the 3-hydroxyacyl-CoA dehydrogenase family.</text>
</comment>
<evidence type="ECO:0000256" key="7">
    <source>
        <dbReference type="ARBA" id="ARBA00023027"/>
    </source>
</evidence>
<dbReference type="Proteomes" id="UP000635316">
    <property type="component" value="Unassembled WGS sequence"/>
</dbReference>
<keyword evidence="6 12" id="KW-0560">Oxidoreductase</keyword>
<dbReference type="InterPro" id="IPR006176">
    <property type="entry name" value="3-OHacyl-CoA_DH_NAD-bd"/>
</dbReference>
<keyword evidence="13" id="KW-1185">Reference proteome</keyword>
<evidence type="ECO:0000259" key="10">
    <source>
        <dbReference type="Pfam" id="PF00725"/>
    </source>
</evidence>
<dbReference type="Pfam" id="PF02737">
    <property type="entry name" value="3HCDH_N"/>
    <property type="match status" value="1"/>
</dbReference>
<evidence type="ECO:0000256" key="8">
    <source>
        <dbReference type="ARBA" id="ARBA00038962"/>
    </source>
</evidence>
<dbReference type="PANTHER" id="PTHR48075">
    <property type="entry name" value="3-HYDROXYACYL-COA DEHYDROGENASE FAMILY PROTEIN"/>
    <property type="match status" value="1"/>
</dbReference>
<evidence type="ECO:0000313" key="12">
    <source>
        <dbReference type="EMBL" id="MBK1780169.1"/>
    </source>
</evidence>
<dbReference type="SUPFAM" id="SSF48179">
    <property type="entry name" value="6-phosphogluconate dehydrogenase C-terminal domain-like"/>
    <property type="match status" value="1"/>
</dbReference>
<dbReference type="SUPFAM" id="SSF51735">
    <property type="entry name" value="NAD(P)-binding Rossmann-fold domains"/>
    <property type="match status" value="1"/>
</dbReference>
<dbReference type="NCBIfam" id="NF004783">
    <property type="entry name" value="PRK06129.1"/>
    <property type="match status" value="1"/>
</dbReference>
<keyword evidence="7" id="KW-0520">NAD</keyword>
<keyword evidence="5" id="KW-0597">Phosphoprotein</keyword>
<dbReference type="InterPro" id="IPR036291">
    <property type="entry name" value="NAD(P)-bd_dom_sf"/>
</dbReference>
<dbReference type="InterPro" id="IPR008927">
    <property type="entry name" value="6-PGluconate_DH-like_C_sf"/>
</dbReference>
<evidence type="ECO:0000256" key="1">
    <source>
        <dbReference type="ARBA" id="ARBA00004496"/>
    </source>
</evidence>
<evidence type="ECO:0000313" key="13">
    <source>
        <dbReference type="Proteomes" id="UP000635316"/>
    </source>
</evidence>
<dbReference type="InterPro" id="IPR006180">
    <property type="entry name" value="3-OHacyl-CoA_DH_CS"/>
</dbReference>
<sequence>MIKTAIIGTGLIGQAWAIVFARAGCQTILWDGNYQAAQKALELIALQLEDLQQNGLVSEPAAILQNIRVVQHLDEALEDAEYVQENLPENRDVKRAIYKEMDALAPPGTILASSTSSIPASEFTQDLNGRHRCLVAHPVNPPYLIPAVEICGAPWTSEQTIAKTRQIMNQVKQKPVVIHKELEGFILNRLQGALLREAYRLVELGYVSVEDLDVTIKDGLGLRWAFMGPFETIDLNAPNGIKEYSERYGPLFQSISKEQTSTESWSESLITKLENSRREQLPNEQLLQRRLWRDKQLMALLKHKQKQSL</sequence>
<evidence type="ECO:0000256" key="6">
    <source>
        <dbReference type="ARBA" id="ARBA00023002"/>
    </source>
</evidence>
<feature type="domain" description="3-hydroxyacyl-CoA dehydrogenase NAD binding" evidence="11">
    <location>
        <begin position="4"/>
        <end position="180"/>
    </location>
</feature>
<dbReference type="RefSeq" id="WP_200233612.1">
    <property type="nucleotide sequence ID" value="NZ_JAENGP010000002.1"/>
</dbReference>
<dbReference type="Gene3D" id="1.10.1040.10">
    <property type="entry name" value="N-(1-d-carboxylethyl)-l-norvaline Dehydrogenase, domain 2"/>
    <property type="match status" value="1"/>
</dbReference>
<dbReference type="GO" id="GO:0003857">
    <property type="term" value="F:(3S)-3-hydroxyacyl-CoA dehydrogenase (NAD+) activity"/>
    <property type="evidence" value="ECO:0007669"/>
    <property type="project" value="UniProtKB-EC"/>
</dbReference>
<evidence type="ECO:0000256" key="4">
    <source>
        <dbReference type="ARBA" id="ARBA00022490"/>
    </source>
</evidence>
<name>A0ABS1E914_9BURK</name>
<dbReference type="EC" id="1.1.1.45" evidence="8"/>
<organism evidence="12 13">
    <name type="scientific">Advenella mandrilli</name>
    <dbReference type="NCBI Taxonomy" id="2800330"/>
    <lineage>
        <taxon>Bacteria</taxon>
        <taxon>Pseudomonadati</taxon>
        <taxon>Pseudomonadota</taxon>
        <taxon>Betaproteobacteria</taxon>
        <taxon>Burkholderiales</taxon>
        <taxon>Alcaligenaceae</taxon>
    </lineage>
</organism>
<dbReference type="PROSITE" id="PS00067">
    <property type="entry name" value="3HCDH"/>
    <property type="match status" value="1"/>
</dbReference>
<evidence type="ECO:0000256" key="3">
    <source>
        <dbReference type="ARBA" id="ARBA00011738"/>
    </source>
</evidence>
<gene>
    <name evidence="12" type="ORF">JHL22_02965</name>
</gene>
<keyword evidence="4" id="KW-0963">Cytoplasm</keyword>
<comment type="caution">
    <text evidence="12">The sequence shown here is derived from an EMBL/GenBank/DDBJ whole genome shotgun (WGS) entry which is preliminary data.</text>
</comment>
<evidence type="ECO:0000256" key="5">
    <source>
        <dbReference type="ARBA" id="ARBA00022553"/>
    </source>
</evidence>